<evidence type="ECO:0008006" key="4">
    <source>
        <dbReference type="Google" id="ProtNLM"/>
    </source>
</evidence>
<feature type="transmembrane region" description="Helical" evidence="1">
    <location>
        <begin position="36"/>
        <end position="62"/>
    </location>
</feature>
<dbReference type="STRING" id="287099.SAMN05660413_01625"/>
<reference evidence="2 3" key="1">
    <citation type="submission" date="2016-10" db="EMBL/GenBank/DDBJ databases">
        <authorList>
            <person name="de Groot N.N."/>
        </authorList>
    </citation>
    <scope>NUCLEOTIDE SEQUENCE [LARGE SCALE GENOMIC DNA]</scope>
    <source>
        <strain evidence="2 3">DSM 17794</strain>
    </source>
</reference>
<name>A0A1I5A1C5_9FLAO</name>
<gene>
    <name evidence="2" type="ORF">SAMN05660413_01625</name>
</gene>
<accession>A0A1I5A1C5</accession>
<keyword evidence="3" id="KW-1185">Reference proteome</keyword>
<dbReference type="RefSeq" id="WP_093408131.1">
    <property type="nucleotide sequence ID" value="NZ_FOVL01000008.1"/>
</dbReference>
<dbReference type="EMBL" id="FOVL01000008">
    <property type="protein sequence ID" value="SFN56143.1"/>
    <property type="molecule type" value="Genomic_DNA"/>
</dbReference>
<feature type="transmembrane region" description="Helical" evidence="1">
    <location>
        <begin position="240"/>
        <end position="259"/>
    </location>
</feature>
<feature type="transmembrane region" description="Helical" evidence="1">
    <location>
        <begin position="287"/>
        <end position="306"/>
    </location>
</feature>
<feature type="transmembrane region" description="Helical" evidence="1">
    <location>
        <begin position="126"/>
        <end position="154"/>
    </location>
</feature>
<feature type="transmembrane region" description="Helical" evidence="1">
    <location>
        <begin position="265"/>
        <end position="280"/>
    </location>
</feature>
<feature type="transmembrane region" description="Helical" evidence="1">
    <location>
        <begin position="161"/>
        <end position="182"/>
    </location>
</feature>
<feature type="transmembrane region" description="Helical" evidence="1">
    <location>
        <begin position="74"/>
        <end position="106"/>
    </location>
</feature>
<feature type="transmembrane region" description="Helical" evidence="1">
    <location>
        <begin position="12"/>
        <end position="30"/>
    </location>
</feature>
<organism evidence="2 3">
    <name type="scientific">Salegentibacter flavus</name>
    <dbReference type="NCBI Taxonomy" id="287099"/>
    <lineage>
        <taxon>Bacteria</taxon>
        <taxon>Pseudomonadati</taxon>
        <taxon>Bacteroidota</taxon>
        <taxon>Flavobacteriia</taxon>
        <taxon>Flavobacteriales</taxon>
        <taxon>Flavobacteriaceae</taxon>
        <taxon>Salegentibacter</taxon>
    </lineage>
</organism>
<dbReference type="Proteomes" id="UP000199153">
    <property type="component" value="Unassembled WGS sequence"/>
</dbReference>
<feature type="transmembrane region" description="Helical" evidence="1">
    <location>
        <begin position="207"/>
        <end position="228"/>
    </location>
</feature>
<keyword evidence="1" id="KW-0472">Membrane</keyword>
<dbReference type="OrthoDB" id="1439867at2"/>
<dbReference type="InterPro" id="IPR045625">
    <property type="entry name" value="DUF6427"/>
</dbReference>
<evidence type="ECO:0000313" key="3">
    <source>
        <dbReference type="Proteomes" id="UP000199153"/>
    </source>
</evidence>
<protein>
    <recommendedName>
        <fullName evidence="4">EpsG family protein</fullName>
    </recommendedName>
</protein>
<evidence type="ECO:0000256" key="1">
    <source>
        <dbReference type="SAM" id="Phobius"/>
    </source>
</evidence>
<keyword evidence="1" id="KW-0812">Transmembrane</keyword>
<sequence>MLTSFFGKSKPLNGIVVAFFMTLIFVVANFKEYYLAFNLAIFFEKLAVLLALLLSVYVLNFIAKKNELTRRSAYKILFFAVFTTSFFALLNNTQVIFANLCILFAFRRILSLRSKKIMQKKVFDATFWICIASIFYFWSILFLVVVFAGILFYLPKFKNWLIPLVAFLAVYLLNLSFHLLAYENIYGFAQWYEPVNFDFSNYRDLSLLIPLSLILAVLIWTLGNFLGLLQKASISLRPSLNLVLFSLVVSIAIAVFSPIKDGSELIFFFIPLSIIASTWFERKKDKVFKEILLAILILMPLLLPFIN</sequence>
<dbReference type="Pfam" id="PF19992">
    <property type="entry name" value="DUF6427"/>
    <property type="match status" value="1"/>
</dbReference>
<dbReference type="AlphaFoldDB" id="A0A1I5A1C5"/>
<evidence type="ECO:0000313" key="2">
    <source>
        <dbReference type="EMBL" id="SFN56143.1"/>
    </source>
</evidence>
<proteinExistence type="predicted"/>
<keyword evidence="1" id="KW-1133">Transmembrane helix</keyword>